<feature type="transmembrane region" description="Helical" evidence="2">
    <location>
        <begin position="33"/>
        <end position="52"/>
    </location>
</feature>
<keyword evidence="2" id="KW-0812">Transmembrane</keyword>
<feature type="transmembrane region" description="Helical" evidence="2">
    <location>
        <begin position="64"/>
        <end position="83"/>
    </location>
</feature>
<evidence type="ECO:0000256" key="1">
    <source>
        <dbReference type="SAM" id="MobiDB-lite"/>
    </source>
</evidence>
<dbReference type="RefSeq" id="WP_265419340.1">
    <property type="nucleotide sequence ID" value="NZ_CP093443.1"/>
</dbReference>
<evidence type="ECO:0000313" key="4">
    <source>
        <dbReference type="Proteomes" id="UP001064879"/>
    </source>
</evidence>
<evidence type="ECO:0008006" key="5">
    <source>
        <dbReference type="Google" id="ProtNLM"/>
    </source>
</evidence>
<sequence length="187" mass="20972">MLPYIVIGEALFWVFLLAGVCARYLLRWRTASTILLIATPLIDIVIIVLTYIDLYRGATSDFSHGLAAFYVGFSVVFGPELIARVDRRFAKRYSAQESAPAVPSKTSLAYWLRCLTASSITIALLIGGIVIAGLADSFWLIYWMIVAVFTTVSWAVVGPVRDRWRRRRNPNRNGDRADADAQRTSEH</sequence>
<gene>
    <name evidence="3" type="ORF">L1F31_03645</name>
</gene>
<keyword evidence="2" id="KW-0472">Membrane</keyword>
<keyword evidence="4" id="KW-1185">Reference proteome</keyword>
<feature type="transmembrane region" description="Helical" evidence="2">
    <location>
        <begin position="140"/>
        <end position="160"/>
    </location>
</feature>
<protein>
    <recommendedName>
        <fullName evidence="5">Membrane protein YmcC</fullName>
    </recommendedName>
</protein>
<proteinExistence type="predicted"/>
<feature type="compositionally biased region" description="Basic and acidic residues" evidence="1">
    <location>
        <begin position="173"/>
        <end position="187"/>
    </location>
</feature>
<feature type="transmembrane region" description="Helical" evidence="2">
    <location>
        <begin position="110"/>
        <end position="134"/>
    </location>
</feature>
<keyword evidence="2" id="KW-1133">Transmembrane helix</keyword>
<accession>A0ABY5SUQ4</accession>
<feature type="transmembrane region" description="Helical" evidence="2">
    <location>
        <begin position="6"/>
        <end position="26"/>
    </location>
</feature>
<reference evidence="3" key="1">
    <citation type="submission" date="2022-03" db="EMBL/GenBank/DDBJ databases">
        <title>Brevibacterium spongiae sp. nov., isolated from marine sponge.</title>
        <authorList>
            <person name="Li Z."/>
            <person name="Zhang M."/>
        </authorList>
    </citation>
    <scope>NUCLEOTIDE SEQUENCE</scope>
    <source>
        <strain evidence="3">WHS-Z9</strain>
    </source>
</reference>
<name>A0ABY5SUQ4_9MICO</name>
<dbReference type="Proteomes" id="UP001064879">
    <property type="component" value="Chromosome"/>
</dbReference>
<organism evidence="3 4">
    <name type="scientific">Brevibacterium spongiae</name>
    <dbReference type="NCBI Taxonomy" id="2909672"/>
    <lineage>
        <taxon>Bacteria</taxon>
        <taxon>Bacillati</taxon>
        <taxon>Actinomycetota</taxon>
        <taxon>Actinomycetes</taxon>
        <taxon>Micrococcales</taxon>
        <taxon>Brevibacteriaceae</taxon>
        <taxon>Brevibacterium</taxon>
    </lineage>
</organism>
<evidence type="ECO:0000256" key="2">
    <source>
        <dbReference type="SAM" id="Phobius"/>
    </source>
</evidence>
<dbReference type="EMBL" id="CP093443">
    <property type="protein sequence ID" value="UVI36771.1"/>
    <property type="molecule type" value="Genomic_DNA"/>
</dbReference>
<evidence type="ECO:0000313" key="3">
    <source>
        <dbReference type="EMBL" id="UVI36771.1"/>
    </source>
</evidence>
<feature type="region of interest" description="Disordered" evidence="1">
    <location>
        <begin position="167"/>
        <end position="187"/>
    </location>
</feature>